<feature type="region of interest" description="Disordered" evidence="1">
    <location>
        <begin position="30"/>
        <end position="74"/>
    </location>
</feature>
<feature type="non-terminal residue" evidence="2">
    <location>
        <position position="1"/>
    </location>
</feature>
<dbReference type="AlphaFoldDB" id="Q8NHX2"/>
<proteinExistence type="predicted"/>
<name>Q8NHX2_HUMAN</name>
<accession>Q8NHX2</accession>
<reference evidence="2" key="1">
    <citation type="submission" date="2001-04" db="EMBL/GenBank/DDBJ databases">
        <title>Misrouting of wild-type aquaporin-2 to late endosomes/lysosomes after heterotetramerization with an aquaporin-2 mutant explains dominant nephrogenic diabetes insipidus.</title>
        <authorList>
            <person name="Marr N."/>
            <person name="Bichet D.G."/>
            <person name="Lonergan M."/>
            <person name="Arthus M.-F."/>
            <person name="Oksche A."/>
            <person name="van Os C.H."/>
            <person name="Deen P.M.T."/>
        </authorList>
    </citation>
    <scope>NUCLEOTIDE SEQUENCE</scope>
</reference>
<organism evidence="2">
    <name type="scientific">Homo sapiens</name>
    <name type="common">Human</name>
    <dbReference type="NCBI Taxonomy" id="9606"/>
    <lineage>
        <taxon>Eukaryota</taxon>
        <taxon>Metazoa</taxon>
        <taxon>Chordata</taxon>
        <taxon>Craniata</taxon>
        <taxon>Vertebrata</taxon>
        <taxon>Euteleostomi</taxon>
        <taxon>Mammalia</taxon>
        <taxon>Eutheria</taxon>
        <taxon>Euarchontoglires</taxon>
        <taxon>Primates</taxon>
        <taxon>Haplorrhini</taxon>
        <taxon>Catarrhini</taxon>
        <taxon>Hominidae</taxon>
        <taxon>Homo</taxon>
    </lineage>
</organism>
<evidence type="ECO:0000256" key="1">
    <source>
        <dbReference type="SAM" id="MobiDB-lite"/>
    </source>
</evidence>
<dbReference type="EMBL" id="AY033427">
    <property type="protein sequence ID" value="AAK55747.1"/>
    <property type="molecule type" value="Genomic_DNA"/>
</dbReference>
<evidence type="ECO:0000313" key="2">
    <source>
        <dbReference type="EMBL" id="AAK55747.1"/>
    </source>
</evidence>
<feature type="region of interest" description="Disordered" evidence="1">
    <location>
        <begin position="1"/>
        <end position="20"/>
    </location>
</feature>
<protein>
    <submittedName>
        <fullName evidence="2">Aquaporin-2 mutant</fullName>
    </submittedName>
</protein>
<sequence>VLKGLEPTPIGRSARCDGGSRWSCTRRRACHGVPRPEGRQRPLRPRRTLVRPEAEGPTPSLLSRRSEVGPPAQSSCFLDVRAQASAVSRRGGGCRREP</sequence>
<dbReference type="OrthoDB" id="3222at2759"/>
<gene>
    <name evidence="2" type="primary">AQP2</name>
</gene>